<accession>A0A1W2HAZ1</accession>
<dbReference type="EMBL" id="LT838813">
    <property type="protein sequence ID" value="SMD45736.1"/>
    <property type="molecule type" value="Genomic_DNA"/>
</dbReference>
<name>A0A1W2HAZ1_9BACT</name>
<evidence type="ECO:0000313" key="2">
    <source>
        <dbReference type="Proteomes" id="UP000192333"/>
    </source>
</evidence>
<keyword evidence="2" id="KW-1185">Reference proteome</keyword>
<proteinExistence type="predicted"/>
<protein>
    <submittedName>
        <fullName evidence="1">Uncharacterized protein</fullName>
    </submittedName>
</protein>
<evidence type="ECO:0000313" key="1">
    <source>
        <dbReference type="EMBL" id="SMD45736.1"/>
    </source>
</evidence>
<sequence length="87" mass="10189">MKIHAESVNLFPTVDEGLRMAFFDYGQLEKINQPTFTGLIMNQNKTGFLYSRLSTLIFFSKQAGYRKQMDLIKNLNMYIRFHAGKLF</sequence>
<organism evidence="1 2">
    <name type="scientific">Aquiflexum balticum DSM 16537</name>
    <dbReference type="NCBI Taxonomy" id="758820"/>
    <lineage>
        <taxon>Bacteria</taxon>
        <taxon>Pseudomonadati</taxon>
        <taxon>Bacteroidota</taxon>
        <taxon>Cytophagia</taxon>
        <taxon>Cytophagales</taxon>
        <taxon>Cyclobacteriaceae</taxon>
        <taxon>Aquiflexum</taxon>
    </lineage>
</organism>
<dbReference type="RefSeq" id="WP_084122713.1">
    <property type="nucleotide sequence ID" value="NZ_LT838813.1"/>
</dbReference>
<reference evidence="2" key="1">
    <citation type="submission" date="2017-04" db="EMBL/GenBank/DDBJ databases">
        <authorList>
            <person name="Varghese N."/>
            <person name="Submissions S."/>
        </authorList>
    </citation>
    <scope>NUCLEOTIDE SEQUENCE [LARGE SCALE GENOMIC DNA]</scope>
    <source>
        <strain evidence="2">DSM 16537</strain>
    </source>
</reference>
<gene>
    <name evidence="1" type="ORF">SAMN00777080_4399</name>
</gene>
<dbReference type="AlphaFoldDB" id="A0A1W2HAZ1"/>
<dbReference type="Proteomes" id="UP000192333">
    <property type="component" value="Chromosome I"/>
</dbReference>